<evidence type="ECO:0000256" key="1">
    <source>
        <dbReference type="SAM" id="MobiDB-lite"/>
    </source>
</evidence>
<feature type="region of interest" description="Disordered" evidence="1">
    <location>
        <begin position="68"/>
        <end position="103"/>
    </location>
</feature>
<reference evidence="2" key="1">
    <citation type="submission" date="2021-01" db="EMBL/GenBank/DDBJ databases">
        <authorList>
            <person name="Corre E."/>
            <person name="Pelletier E."/>
            <person name="Niang G."/>
            <person name="Scheremetjew M."/>
            <person name="Finn R."/>
            <person name="Kale V."/>
            <person name="Holt S."/>
            <person name="Cochrane G."/>
            <person name="Meng A."/>
            <person name="Brown T."/>
            <person name="Cohen L."/>
        </authorList>
    </citation>
    <scope>NUCLEOTIDE SEQUENCE</scope>
    <source>
        <strain evidence="2">UIO037</strain>
    </source>
</reference>
<feature type="region of interest" description="Disordered" evidence="1">
    <location>
        <begin position="17"/>
        <end position="37"/>
    </location>
</feature>
<proteinExistence type="predicted"/>
<name>A0A7S4IKX3_9EUKA</name>
<sequence>MARQCRVETCEYGTRDRRTRFPPQTQPHHAAHAIESLPTTNYPRKALNAVFGGVRCVLNPPPCCWASAPKPPPEAATAPNPPPAGEPPKAVGALGAPPNAPVP</sequence>
<evidence type="ECO:0000313" key="2">
    <source>
        <dbReference type="EMBL" id="CAE2232598.1"/>
    </source>
</evidence>
<dbReference type="EMBL" id="HBKO01025307">
    <property type="protein sequence ID" value="CAE2232598.1"/>
    <property type="molecule type" value="Transcribed_RNA"/>
</dbReference>
<dbReference type="AlphaFoldDB" id="A0A7S4IKX3"/>
<gene>
    <name evidence="2" type="ORF">CPOL0286_LOCUS11516</name>
</gene>
<accession>A0A7S4IKX3</accession>
<organism evidence="2">
    <name type="scientific">Prymnesium polylepis</name>
    <dbReference type="NCBI Taxonomy" id="72548"/>
    <lineage>
        <taxon>Eukaryota</taxon>
        <taxon>Haptista</taxon>
        <taxon>Haptophyta</taxon>
        <taxon>Prymnesiophyceae</taxon>
        <taxon>Prymnesiales</taxon>
        <taxon>Prymnesiaceae</taxon>
        <taxon>Prymnesium</taxon>
    </lineage>
</organism>
<protein>
    <submittedName>
        <fullName evidence="2">Uncharacterized protein</fullName>
    </submittedName>
</protein>
<feature type="compositionally biased region" description="Pro residues" evidence="1">
    <location>
        <begin position="68"/>
        <end position="86"/>
    </location>
</feature>